<dbReference type="PANTHER" id="PTHR12223:SF45">
    <property type="entry name" value="RE50040P"/>
    <property type="match status" value="1"/>
</dbReference>
<protein>
    <submittedName>
        <fullName evidence="11 12">Vesicular integral-membrane protein VIP36 isoform X2</fullName>
    </submittedName>
</protein>
<dbReference type="Proteomes" id="UP001652625">
    <property type="component" value="Chromosome 05"/>
</dbReference>
<dbReference type="SUPFAM" id="SSF49899">
    <property type="entry name" value="Concanavalin A-like lectins/glucanases"/>
    <property type="match status" value="1"/>
</dbReference>
<dbReference type="PANTHER" id="PTHR12223">
    <property type="entry name" value="VESICULAR MANNOSE-BINDING LECTIN"/>
    <property type="match status" value="1"/>
</dbReference>
<dbReference type="InterPro" id="IPR013320">
    <property type="entry name" value="ConA-like_dom_sf"/>
</dbReference>
<evidence type="ECO:0000256" key="1">
    <source>
        <dbReference type="ARBA" id="ARBA00004479"/>
    </source>
</evidence>
<dbReference type="Pfam" id="PF03388">
    <property type="entry name" value="Lectin_leg-like"/>
    <property type="match status" value="1"/>
</dbReference>
<feature type="signal peptide" evidence="8">
    <location>
        <begin position="1"/>
        <end position="17"/>
    </location>
</feature>
<evidence type="ECO:0000256" key="4">
    <source>
        <dbReference type="ARBA" id="ARBA00022989"/>
    </source>
</evidence>
<gene>
    <name evidence="11 12" type="primary">LOC100213998</name>
</gene>
<dbReference type="Gene3D" id="2.60.120.200">
    <property type="match status" value="1"/>
</dbReference>
<sequence length="328" mass="37899">MALLLLLIKCVIIIVLCFKICSFESDSDVNLEPTGYMRREYSLIKPFHALQYWEILGSTMVSVDYLRLTPDERSKAGSVWNILPCYIRNWEIHINFKIHGHGTRLYGDGFAFWYSKERAQPGPVFGNKDYFTGLALFFDTYANQNGEHQHEHPYISAQVSNGSIHYDHDRDGTHTQLAGCSVNFRGVAGETHVAIRYLGSKKRLTVQYDIDNDDSWKECLDKYGVEMPTGYYFGLSAQTGDLSDNHDILSMKFYELENEEEEGDYSNIIPNSNESEPNREHVDDPSKPSTRREQAMNWLLAILLFVTFAGGLSFYFYQKKQNDMKRFY</sequence>
<dbReference type="PROSITE" id="PS51328">
    <property type="entry name" value="L_LECTIN_LIKE"/>
    <property type="match status" value="1"/>
</dbReference>
<dbReference type="RefSeq" id="XP_065654291.1">
    <property type="nucleotide sequence ID" value="XM_065798219.1"/>
</dbReference>
<name>A0ABM4BYH2_HYDVU</name>
<accession>A0ABM4BYH2</accession>
<evidence type="ECO:0000256" key="3">
    <source>
        <dbReference type="ARBA" id="ARBA00022729"/>
    </source>
</evidence>
<dbReference type="RefSeq" id="XP_065654292.1">
    <property type="nucleotide sequence ID" value="XM_065798220.1"/>
</dbReference>
<evidence type="ECO:0000256" key="2">
    <source>
        <dbReference type="ARBA" id="ARBA00022692"/>
    </source>
</evidence>
<feature type="transmembrane region" description="Helical" evidence="7">
    <location>
        <begin position="295"/>
        <end position="317"/>
    </location>
</feature>
<feature type="compositionally biased region" description="Basic and acidic residues" evidence="6">
    <location>
        <begin position="276"/>
        <end position="289"/>
    </location>
</feature>
<dbReference type="GeneID" id="100213998"/>
<proteinExistence type="predicted"/>
<keyword evidence="4 7" id="KW-1133">Transmembrane helix</keyword>
<keyword evidence="2 7" id="KW-0812">Transmembrane</keyword>
<keyword evidence="5 7" id="KW-0472">Membrane</keyword>
<keyword evidence="3 8" id="KW-0732">Signal</keyword>
<evidence type="ECO:0000256" key="7">
    <source>
        <dbReference type="SAM" id="Phobius"/>
    </source>
</evidence>
<evidence type="ECO:0000313" key="12">
    <source>
        <dbReference type="RefSeq" id="XP_065654292.1"/>
    </source>
</evidence>
<dbReference type="InterPro" id="IPR051136">
    <property type="entry name" value="Intracellular_Lectin-GPT"/>
</dbReference>
<dbReference type="InterPro" id="IPR005052">
    <property type="entry name" value="Lectin_leg"/>
</dbReference>
<evidence type="ECO:0000256" key="6">
    <source>
        <dbReference type="SAM" id="MobiDB-lite"/>
    </source>
</evidence>
<evidence type="ECO:0000256" key="5">
    <source>
        <dbReference type="ARBA" id="ARBA00023136"/>
    </source>
</evidence>
<keyword evidence="10" id="KW-1185">Reference proteome</keyword>
<evidence type="ECO:0000259" key="9">
    <source>
        <dbReference type="PROSITE" id="PS51328"/>
    </source>
</evidence>
<evidence type="ECO:0000313" key="10">
    <source>
        <dbReference type="Proteomes" id="UP001652625"/>
    </source>
</evidence>
<organism evidence="10 11">
    <name type="scientific">Hydra vulgaris</name>
    <name type="common">Hydra</name>
    <name type="synonym">Hydra attenuata</name>
    <dbReference type="NCBI Taxonomy" id="6087"/>
    <lineage>
        <taxon>Eukaryota</taxon>
        <taxon>Metazoa</taxon>
        <taxon>Cnidaria</taxon>
        <taxon>Hydrozoa</taxon>
        <taxon>Hydroidolina</taxon>
        <taxon>Anthoathecata</taxon>
        <taxon>Aplanulata</taxon>
        <taxon>Hydridae</taxon>
        <taxon>Hydra</taxon>
    </lineage>
</organism>
<reference evidence="11 12" key="1">
    <citation type="submission" date="2025-05" db="UniProtKB">
        <authorList>
            <consortium name="RefSeq"/>
        </authorList>
    </citation>
    <scope>IDENTIFICATION</scope>
</reference>
<feature type="domain" description="L-type lectin-like" evidence="9">
    <location>
        <begin position="23"/>
        <end position="256"/>
    </location>
</feature>
<evidence type="ECO:0000313" key="11">
    <source>
        <dbReference type="RefSeq" id="XP_065654291.1"/>
    </source>
</evidence>
<evidence type="ECO:0000256" key="8">
    <source>
        <dbReference type="SAM" id="SignalP"/>
    </source>
</evidence>
<feature type="region of interest" description="Disordered" evidence="6">
    <location>
        <begin position="263"/>
        <end position="289"/>
    </location>
</feature>
<feature type="chain" id="PRO_5045025882" evidence="8">
    <location>
        <begin position="18"/>
        <end position="328"/>
    </location>
</feature>
<comment type="subcellular location">
    <subcellularLocation>
        <location evidence="1">Membrane</location>
        <topology evidence="1">Single-pass type I membrane protein</topology>
    </subcellularLocation>
</comment>